<dbReference type="Pfam" id="PF01863">
    <property type="entry name" value="YgjP-like"/>
    <property type="match status" value="1"/>
</dbReference>
<dbReference type="InterPro" id="IPR053136">
    <property type="entry name" value="UTP_pyrophosphatase-like"/>
</dbReference>
<evidence type="ECO:0000313" key="3">
    <source>
        <dbReference type="Proteomes" id="UP000295696"/>
    </source>
</evidence>
<feature type="domain" description="YgjP-like metallopeptidase" evidence="1">
    <location>
        <begin position="24"/>
        <end position="219"/>
    </location>
</feature>
<protein>
    <recommendedName>
        <fullName evidence="1">YgjP-like metallopeptidase domain-containing protein</fullName>
    </recommendedName>
</protein>
<dbReference type="PANTHER" id="PTHR30399">
    <property type="entry name" value="UNCHARACTERIZED PROTEIN YGJP"/>
    <property type="match status" value="1"/>
</dbReference>
<evidence type="ECO:0000259" key="1">
    <source>
        <dbReference type="Pfam" id="PF01863"/>
    </source>
</evidence>
<gene>
    <name evidence="2" type="ORF">EDD52_11310</name>
</gene>
<comment type="caution">
    <text evidence="2">The sequence shown here is derived from an EMBL/GenBank/DDBJ whole genome shotgun (WGS) entry which is preliminary data.</text>
</comment>
<dbReference type="InterPro" id="IPR002725">
    <property type="entry name" value="YgjP-like_metallopeptidase"/>
</dbReference>
<name>A0A4R3J5W0_9RHOB</name>
<accession>A0A4R3J5W0</accession>
<dbReference type="PANTHER" id="PTHR30399:SF1">
    <property type="entry name" value="UTP PYROPHOSPHATASE"/>
    <property type="match status" value="1"/>
</dbReference>
<keyword evidence="3" id="KW-1185">Reference proteome</keyword>
<sequence>MGEFTLPGNPPIEVVMRRSARARRISLRLSRLDGRVTMTLPRHVAEREAHDFAREKEAWLRGHLSEQPATVPLQEGEWLPIEGRMHRIGAGSGRSVRAQDGEILVPGAEDRFGARLAGYLKVLARDRLTEASDRHSAALGRPYARLTLRDTRSRWGSCTHDGGLMYSWRLVMAPPEVLNYVAAHEVAHLAEMNHSQAFWREVNRLYGDWKPARTWLRDHGAELHRYRFGD</sequence>
<dbReference type="AlphaFoldDB" id="A0A4R3J5W0"/>
<dbReference type="EMBL" id="SLZU01000013">
    <property type="protein sequence ID" value="TCS60717.1"/>
    <property type="molecule type" value="Genomic_DNA"/>
</dbReference>
<evidence type="ECO:0000313" key="2">
    <source>
        <dbReference type="EMBL" id="TCS60717.1"/>
    </source>
</evidence>
<dbReference type="Proteomes" id="UP000295696">
    <property type="component" value="Unassembled WGS sequence"/>
</dbReference>
<dbReference type="CDD" id="cd07344">
    <property type="entry name" value="M48_yhfN_like"/>
    <property type="match status" value="1"/>
</dbReference>
<dbReference type="RefSeq" id="WP_132246836.1">
    <property type="nucleotide sequence ID" value="NZ_SLZU01000013.1"/>
</dbReference>
<organism evidence="2 3">
    <name type="scientific">Primorskyibacter sedentarius</name>
    <dbReference type="NCBI Taxonomy" id="745311"/>
    <lineage>
        <taxon>Bacteria</taxon>
        <taxon>Pseudomonadati</taxon>
        <taxon>Pseudomonadota</taxon>
        <taxon>Alphaproteobacteria</taxon>
        <taxon>Rhodobacterales</taxon>
        <taxon>Roseobacteraceae</taxon>
        <taxon>Primorskyibacter</taxon>
    </lineage>
</organism>
<reference evidence="2 3" key="1">
    <citation type="submission" date="2019-03" db="EMBL/GenBank/DDBJ databases">
        <title>Genomic Encyclopedia of Type Strains, Phase IV (KMG-IV): sequencing the most valuable type-strain genomes for metagenomic binning, comparative biology and taxonomic classification.</title>
        <authorList>
            <person name="Goeker M."/>
        </authorList>
    </citation>
    <scope>NUCLEOTIDE SEQUENCE [LARGE SCALE GENOMIC DNA]</scope>
    <source>
        <strain evidence="2 3">DSM 104836</strain>
    </source>
</reference>
<proteinExistence type="predicted"/>
<dbReference type="Gene3D" id="3.30.2010.10">
    <property type="entry name" value="Metalloproteases ('zincins'), catalytic domain"/>
    <property type="match status" value="1"/>
</dbReference>
<dbReference type="OrthoDB" id="9795402at2"/>